<keyword evidence="5 7" id="KW-1133">Transmembrane helix</keyword>
<feature type="transmembrane region" description="Helical" evidence="7">
    <location>
        <begin position="282"/>
        <end position="305"/>
    </location>
</feature>
<dbReference type="Proteomes" id="UP000547674">
    <property type="component" value="Unassembled WGS sequence"/>
</dbReference>
<dbReference type="PANTHER" id="PTHR34856">
    <property type="entry name" value="PROTEIN NRFD"/>
    <property type="match status" value="1"/>
</dbReference>
<keyword evidence="3" id="KW-1003">Cell membrane</keyword>
<feature type="transmembrane region" description="Helical" evidence="7">
    <location>
        <begin position="144"/>
        <end position="163"/>
    </location>
</feature>
<feature type="transmembrane region" description="Helical" evidence="7">
    <location>
        <begin position="359"/>
        <end position="380"/>
    </location>
</feature>
<sequence length="420" mass="46234">CHYCAHRTEIGLEPACVVVCPEHAIIAGDMNDPTTEISRLIAQEKTAVRKPEQKTKPKLHYIDGHEPALRPLTTNEPQSSFVWADVLDHDMVGREPGPHAAEANDPVQFAEGTMAEQMVQVAYNAQHKIPWHWPVPAYMVTKGISAGIAMALGAGLMFDLFALTSGAKLVAGTVALVFLFLTTAFLVFDLAKPERFLYIIFKPQWKSWLTRGAYVLILFSLSLTAWTLRHFLIHFELVDPSFMSALEQPLLIAGAILGFFTAVYTAFLFAQAEGRDLWQAPLLWVHLAVQAVMLGSGVLLLMGWYEGSASDLATLGRQVFLGSLLINVLLNIFGEIGLRPHTEEAKRAAHIMRRGRYAPAFWLGGIVLGGILPALLVLGFSIFPEVIHGMVLTLGVLCSMIGLYAYEYAFVMAPQHVPNS</sequence>
<dbReference type="SUPFAM" id="SSF54862">
    <property type="entry name" value="4Fe-4S ferredoxins"/>
    <property type="match status" value="1"/>
</dbReference>
<gene>
    <name evidence="8" type="primary">nrfD</name>
    <name evidence="8" type="ORF">HKN21_06590</name>
</gene>
<evidence type="ECO:0000313" key="9">
    <source>
        <dbReference type="Proteomes" id="UP000547674"/>
    </source>
</evidence>
<comment type="caution">
    <text evidence="8">The sequence shown here is derived from an EMBL/GenBank/DDBJ whole genome shotgun (WGS) entry which is preliminary data.</text>
</comment>
<comment type="subcellular location">
    <subcellularLocation>
        <location evidence="1">Cell membrane</location>
        <topology evidence="1">Multi-pass membrane protein</topology>
    </subcellularLocation>
</comment>
<evidence type="ECO:0000256" key="4">
    <source>
        <dbReference type="ARBA" id="ARBA00022692"/>
    </source>
</evidence>
<evidence type="ECO:0000256" key="6">
    <source>
        <dbReference type="ARBA" id="ARBA00023136"/>
    </source>
</evidence>
<evidence type="ECO:0000313" key="8">
    <source>
        <dbReference type="EMBL" id="NNF06410.1"/>
    </source>
</evidence>
<dbReference type="PANTHER" id="PTHR34856:SF2">
    <property type="entry name" value="PROTEIN NRFD"/>
    <property type="match status" value="1"/>
</dbReference>
<keyword evidence="4 7" id="KW-0812">Transmembrane</keyword>
<keyword evidence="6 7" id="KW-0472">Membrane</keyword>
<evidence type="ECO:0000256" key="2">
    <source>
        <dbReference type="ARBA" id="ARBA00008929"/>
    </source>
</evidence>
<comment type="similarity">
    <text evidence="2">Belongs to the NrfD family.</text>
</comment>
<feature type="transmembrane region" description="Helical" evidence="7">
    <location>
        <begin position="317"/>
        <end position="338"/>
    </location>
</feature>
<feature type="transmembrane region" description="Helical" evidence="7">
    <location>
        <begin position="208"/>
        <end position="228"/>
    </location>
</feature>
<evidence type="ECO:0000256" key="3">
    <source>
        <dbReference type="ARBA" id="ARBA00022475"/>
    </source>
</evidence>
<dbReference type="Gene3D" id="1.20.1630.10">
    <property type="entry name" value="Formate dehydrogenase/DMSO reductase domain"/>
    <property type="match status" value="1"/>
</dbReference>
<dbReference type="InterPro" id="IPR052049">
    <property type="entry name" value="Electron_transfer_protein"/>
</dbReference>
<dbReference type="GO" id="GO:0005886">
    <property type="term" value="C:plasma membrane"/>
    <property type="evidence" value="ECO:0007669"/>
    <property type="project" value="UniProtKB-SubCell"/>
</dbReference>
<accession>A0A7Y2H1W2</accession>
<evidence type="ECO:0000256" key="7">
    <source>
        <dbReference type="SAM" id="Phobius"/>
    </source>
</evidence>
<reference evidence="8 9" key="1">
    <citation type="submission" date="2020-03" db="EMBL/GenBank/DDBJ databases">
        <title>Metabolic flexibility allows generalist bacteria to become dominant in a frequently disturbed ecosystem.</title>
        <authorList>
            <person name="Chen Y.-J."/>
            <person name="Leung P.M."/>
            <person name="Bay S.K."/>
            <person name="Hugenholtz P."/>
            <person name="Kessler A.J."/>
            <person name="Shelley G."/>
            <person name="Waite D.W."/>
            <person name="Cook P.L."/>
            <person name="Greening C."/>
        </authorList>
    </citation>
    <scope>NUCLEOTIDE SEQUENCE [LARGE SCALE GENOMIC DNA]</scope>
    <source>
        <strain evidence="8">SS_bin_28</strain>
    </source>
</reference>
<proteinExistence type="inferred from homology"/>
<evidence type="ECO:0000256" key="5">
    <source>
        <dbReference type="ARBA" id="ARBA00022989"/>
    </source>
</evidence>
<feature type="non-terminal residue" evidence="8">
    <location>
        <position position="1"/>
    </location>
</feature>
<feature type="transmembrane region" description="Helical" evidence="7">
    <location>
        <begin position="248"/>
        <end position="270"/>
    </location>
</feature>
<dbReference type="EMBL" id="JABDJR010000250">
    <property type="protein sequence ID" value="NNF06410.1"/>
    <property type="molecule type" value="Genomic_DNA"/>
</dbReference>
<feature type="transmembrane region" description="Helical" evidence="7">
    <location>
        <begin position="386"/>
        <end position="406"/>
    </location>
</feature>
<dbReference type="Gene3D" id="3.30.70.20">
    <property type="match status" value="1"/>
</dbReference>
<dbReference type="AlphaFoldDB" id="A0A7Y2H1W2"/>
<protein>
    <submittedName>
        <fullName evidence="8">Polysulfide reductase NrfD</fullName>
    </submittedName>
</protein>
<organism evidence="8 9">
    <name type="scientific">Eiseniibacteriota bacterium</name>
    <dbReference type="NCBI Taxonomy" id="2212470"/>
    <lineage>
        <taxon>Bacteria</taxon>
        <taxon>Candidatus Eiseniibacteriota</taxon>
    </lineage>
</organism>
<feature type="transmembrane region" description="Helical" evidence="7">
    <location>
        <begin position="169"/>
        <end position="188"/>
    </location>
</feature>
<dbReference type="InterPro" id="IPR005614">
    <property type="entry name" value="NrfD-like"/>
</dbReference>
<dbReference type="Pfam" id="PF03916">
    <property type="entry name" value="NrfD"/>
    <property type="match status" value="1"/>
</dbReference>
<name>A0A7Y2H1W2_UNCEI</name>
<evidence type="ECO:0000256" key="1">
    <source>
        <dbReference type="ARBA" id="ARBA00004651"/>
    </source>
</evidence>